<dbReference type="AlphaFoldDB" id="A0AA88RT61"/>
<feature type="domain" description="Myb-like" evidence="8">
    <location>
        <begin position="17"/>
        <end position="69"/>
    </location>
</feature>
<dbReference type="EMBL" id="JAVXUO010001191">
    <property type="protein sequence ID" value="KAK2985136.1"/>
    <property type="molecule type" value="Genomic_DNA"/>
</dbReference>
<feature type="region of interest" description="Disordered" evidence="7">
    <location>
        <begin position="1"/>
        <end position="21"/>
    </location>
</feature>
<sequence length="378" mass="41885">MSLDGGRGSESGNGGPRQVLRKGPWTAAEDAILIQYVRRHGHGNWNEVQRNSGLLRCGKSIRLRWANHLRPDIKKGAFTTEEERLIILLHYTIGSKWARMAAQFPGRTDNEIKNYWNTRVKRRLRAGLPIYPPDIEQQLHQLQQHRQQPQSHASSSSLSSLLSSPPLPSQLYGPTYNVPSASLFNSGNFSSPTSHLQPGSDYISNFSHHFKLLHSNNGGVALSLSSPSSSGPFVNQGLQLNSPNFNTNSMPSYYPVGGLFQRPELSGLPSIQRPIQPTTTLISSGYGTRSLNAHEYEIKPMNLHGNSGLLEELKEEHQALVQSEKSQKEELLAEDNGKGKYIFEHGLFMEDADVAGPSGITPENHWEHSGCVGELLIN</sequence>
<keyword evidence="4" id="KW-0238">DNA-binding</keyword>
<evidence type="ECO:0000256" key="1">
    <source>
        <dbReference type="ARBA" id="ARBA00004123"/>
    </source>
</evidence>
<dbReference type="FunFam" id="1.10.10.60:FF:000001">
    <property type="entry name" value="MYB-related transcription factor"/>
    <property type="match status" value="1"/>
</dbReference>
<evidence type="ECO:0000256" key="6">
    <source>
        <dbReference type="ARBA" id="ARBA00023242"/>
    </source>
</evidence>
<feature type="region of interest" description="Disordered" evidence="7">
    <location>
        <begin position="140"/>
        <end position="164"/>
    </location>
</feature>
<proteinExistence type="predicted"/>
<evidence type="ECO:0000256" key="5">
    <source>
        <dbReference type="ARBA" id="ARBA00023163"/>
    </source>
</evidence>
<protein>
    <submittedName>
        <fullName evidence="10">Uncharacterized protein</fullName>
    </submittedName>
</protein>
<dbReference type="GO" id="GO:0003677">
    <property type="term" value="F:DNA binding"/>
    <property type="evidence" value="ECO:0007669"/>
    <property type="project" value="UniProtKB-KW"/>
</dbReference>
<gene>
    <name evidence="10" type="ORF">RJ640_000903</name>
</gene>
<dbReference type="InterPro" id="IPR001005">
    <property type="entry name" value="SANT/Myb"/>
</dbReference>
<evidence type="ECO:0000259" key="9">
    <source>
        <dbReference type="PROSITE" id="PS51294"/>
    </source>
</evidence>
<dbReference type="PROSITE" id="PS50090">
    <property type="entry name" value="MYB_LIKE"/>
    <property type="match status" value="2"/>
</dbReference>
<dbReference type="Proteomes" id="UP001187471">
    <property type="component" value="Unassembled WGS sequence"/>
</dbReference>
<evidence type="ECO:0000313" key="10">
    <source>
        <dbReference type="EMBL" id="KAK2985136.1"/>
    </source>
</evidence>
<evidence type="ECO:0000256" key="3">
    <source>
        <dbReference type="ARBA" id="ARBA00023015"/>
    </source>
</evidence>
<evidence type="ECO:0000256" key="7">
    <source>
        <dbReference type="SAM" id="MobiDB-lite"/>
    </source>
</evidence>
<name>A0AA88RT61_9ASTE</name>
<feature type="domain" description="HTH myb-type" evidence="9">
    <location>
        <begin position="17"/>
        <end position="73"/>
    </location>
</feature>
<dbReference type="CDD" id="cd00167">
    <property type="entry name" value="SANT"/>
    <property type="match status" value="2"/>
</dbReference>
<dbReference type="PANTHER" id="PTHR47995">
    <property type="entry name" value="TRANSCRIPTION FACTOR MYB33-RELATED"/>
    <property type="match status" value="1"/>
</dbReference>
<keyword evidence="11" id="KW-1185">Reference proteome</keyword>
<organism evidence="10 11">
    <name type="scientific">Escallonia rubra</name>
    <dbReference type="NCBI Taxonomy" id="112253"/>
    <lineage>
        <taxon>Eukaryota</taxon>
        <taxon>Viridiplantae</taxon>
        <taxon>Streptophyta</taxon>
        <taxon>Embryophyta</taxon>
        <taxon>Tracheophyta</taxon>
        <taxon>Spermatophyta</taxon>
        <taxon>Magnoliopsida</taxon>
        <taxon>eudicotyledons</taxon>
        <taxon>Gunneridae</taxon>
        <taxon>Pentapetalae</taxon>
        <taxon>asterids</taxon>
        <taxon>campanulids</taxon>
        <taxon>Escalloniales</taxon>
        <taxon>Escalloniaceae</taxon>
        <taxon>Escallonia</taxon>
    </lineage>
</organism>
<dbReference type="InterPro" id="IPR017930">
    <property type="entry name" value="Myb_dom"/>
</dbReference>
<dbReference type="Gene3D" id="1.10.10.60">
    <property type="entry name" value="Homeodomain-like"/>
    <property type="match status" value="2"/>
</dbReference>
<feature type="compositionally biased region" description="Gly residues" evidence="7">
    <location>
        <begin position="1"/>
        <end position="15"/>
    </location>
</feature>
<keyword evidence="3" id="KW-0805">Transcription regulation</keyword>
<reference evidence="10" key="1">
    <citation type="submission" date="2022-12" db="EMBL/GenBank/DDBJ databases">
        <title>Draft genome assemblies for two species of Escallonia (Escalloniales).</title>
        <authorList>
            <person name="Chanderbali A."/>
            <person name="Dervinis C."/>
            <person name="Anghel I."/>
            <person name="Soltis D."/>
            <person name="Soltis P."/>
            <person name="Zapata F."/>
        </authorList>
    </citation>
    <scope>NUCLEOTIDE SEQUENCE</scope>
    <source>
        <strain evidence="10">UCBG92.1500</strain>
        <tissue evidence="10">Leaf</tissue>
    </source>
</reference>
<comment type="subcellular location">
    <subcellularLocation>
        <location evidence="1">Nucleus</location>
    </subcellularLocation>
</comment>
<evidence type="ECO:0000313" key="11">
    <source>
        <dbReference type="Proteomes" id="UP001187471"/>
    </source>
</evidence>
<evidence type="ECO:0000256" key="4">
    <source>
        <dbReference type="ARBA" id="ARBA00023125"/>
    </source>
</evidence>
<evidence type="ECO:0000259" key="8">
    <source>
        <dbReference type="PROSITE" id="PS50090"/>
    </source>
</evidence>
<feature type="domain" description="Myb-like" evidence="8">
    <location>
        <begin position="70"/>
        <end position="120"/>
    </location>
</feature>
<keyword evidence="2" id="KW-0677">Repeat</keyword>
<dbReference type="PROSITE" id="PS51294">
    <property type="entry name" value="HTH_MYB"/>
    <property type="match status" value="2"/>
</dbReference>
<dbReference type="Pfam" id="PF00249">
    <property type="entry name" value="Myb_DNA-binding"/>
    <property type="match status" value="2"/>
</dbReference>
<dbReference type="SMART" id="SM00717">
    <property type="entry name" value="SANT"/>
    <property type="match status" value="2"/>
</dbReference>
<dbReference type="InterPro" id="IPR009057">
    <property type="entry name" value="Homeodomain-like_sf"/>
</dbReference>
<accession>A0AA88RT61</accession>
<dbReference type="SUPFAM" id="SSF46689">
    <property type="entry name" value="Homeodomain-like"/>
    <property type="match status" value="1"/>
</dbReference>
<evidence type="ECO:0000256" key="2">
    <source>
        <dbReference type="ARBA" id="ARBA00022737"/>
    </source>
</evidence>
<keyword evidence="6" id="KW-0539">Nucleus</keyword>
<comment type="caution">
    <text evidence="10">The sequence shown here is derived from an EMBL/GenBank/DDBJ whole genome shotgun (WGS) entry which is preliminary data.</text>
</comment>
<feature type="domain" description="HTH myb-type" evidence="9">
    <location>
        <begin position="74"/>
        <end position="124"/>
    </location>
</feature>
<keyword evidence="5" id="KW-0804">Transcription</keyword>
<dbReference type="PANTHER" id="PTHR47995:SF18">
    <property type="entry name" value="TRANSCRIPTION FACTOR MYB65"/>
    <property type="match status" value="1"/>
</dbReference>
<dbReference type="GO" id="GO:0005634">
    <property type="term" value="C:nucleus"/>
    <property type="evidence" value="ECO:0007669"/>
    <property type="project" value="UniProtKB-SubCell"/>
</dbReference>